<dbReference type="OrthoDB" id="8920197at2759"/>
<dbReference type="GO" id="GO:0004888">
    <property type="term" value="F:transmembrane signaling receptor activity"/>
    <property type="evidence" value="ECO:0007669"/>
    <property type="project" value="TreeGrafter"/>
</dbReference>
<feature type="chain" id="PRO_5035785521" description="Ig-like domain-containing protein" evidence="6">
    <location>
        <begin position="28"/>
        <end position="515"/>
    </location>
</feature>
<dbReference type="PANTHER" id="PTHR11860">
    <property type="entry name" value="POLYMERIC-IMMUNOGLOBULIN RECEPTOR"/>
    <property type="match status" value="1"/>
</dbReference>
<dbReference type="InterPro" id="IPR013106">
    <property type="entry name" value="Ig_V-set"/>
</dbReference>
<feature type="compositionally biased region" description="Low complexity" evidence="4">
    <location>
        <begin position="379"/>
        <end position="399"/>
    </location>
</feature>
<keyword evidence="9" id="KW-1185">Reference proteome</keyword>
<dbReference type="CDD" id="cd05716">
    <property type="entry name" value="IgV_pIgR_like"/>
    <property type="match status" value="2"/>
</dbReference>
<keyword evidence="5" id="KW-1133">Transmembrane helix</keyword>
<keyword evidence="3 5" id="KW-0472">Membrane</keyword>
<feature type="domain" description="Ig-like" evidence="7">
    <location>
        <begin position="23"/>
        <end position="128"/>
    </location>
</feature>
<keyword evidence="6" id="KW-0732">Signal</keyword>
<feature type="region of interest" description="Disordered" evidence="4">
    <location>
        <begin position="282"/>
        <end position="301"/>
    </location>
</feature>
<dbReference type="EMBL" id="JAERUA010000016">
    <property type="protein sequence ID" value="KAI1888786.1"/>
    <property type="molecule type" value="Genomic_DNA"/>
</dbReference>
<evidence type="ECO:0000313" key="9">
    <source>
        <dbReference type="Proteomes" id="UP000829720"/>
    </source>
</evidence>
<comment type="caution">
    <text evidence="8">The sequence shown here is derived from an EMBL/GenBank/DDBJ whole genome shotgun (WGS) entry which is preliminary data.</text>
</comment>
<feature type="transmembrane region" description="Helical" evidence="5">
    <location>
        <begin position="440"/>
        <end position="464"/>
    </location>
</feature>
<evidence type="ECO:0000256" key="2">
    <source>
        <dbReference type="ARBA" id="ARBA00022692"/>
    </source>
</evidence>
<accession>A0A8T3CWX6</accession>
<dbReference type="InterPro" id="IPR007110">
    <property type="entry name" value="Ig-like_dom"/>
</dbReference>
<organism evidence="8 9">
    <name type="scientific">Albula goreensis</name>
    <dbReference type="NCBI Taxonomy" id="1534307"/>
    <lineage>
        <taxon>Eukaryota</taxon>
        <taxon>Metazoa</taxon>
        <taxon>Chordata</taxon>
        <taxon>Craniata</taxon>
        <taxon>Vertebrata</taxon>
        <taxon>Euteleostomi</taxon>
        <taxon>Actinopterygii</taxon>
        <taxon>Neopterygii</taxon>
        <taxon>Teleostei</taxon>
        <taxon>Albuliformes</taxon>
        <taxon>Albulidae</taxon>
        <taxon>Albula</taxon>
    </lineage>
</organism>
<proteinExistence type="predicted"/>
<evidence type="ECO:0000256" key="4">
    <source>
        <dbReference type="SAM" id="MobiDB-lite"/>
    </source>
</evidence>
<dbReference type="Gene3D" id="2.60.40.10">
    <property type="entry name" value="Immunoglobulins"/>
    <property type="match status" value="2"/>
</dbReference>
<feature type="signal peptide" evidence="6">
    <location>
        <begin position="1"/>
        <end position="27"/>
    </location>
</feature>
<dbReference type="InterPro" id="IPR013783">
    <property type="entry name" value="Ig-like_fold"/>
</dbReference>
<dbReference type="SUPFAM" id="SSF48726">
    <property type="entry name" value="Immunoglobulin"/>
    <property type="match status" value="2"/>
</dbReference>
<feature type="domain" description="Ig-like" evidence="7">
    <location>
        <begin position="166"/>
        <end position="272"/>
    </location>
</feature>
<evidence type="ECO:0000256" key="6">
    <source>
        <dbReference type="SAM" id="SignalP"/>
    </source>
</evidence>
<dbReference type="PANTHER" id="PTHR11860:SF87">
    <property type="entry name" value="CMRF35-LIKE MOLECULE 8"/>
    <property type="match status" value="1"/>
</dbReference>
<protein>
    <recommendedName>
        <fullName evidence="7">Ig-like domain-containing protein</fullName>
    </recommendedName>
</protein>
<dbReference type="InterPro" id="IPR050671">
    <property type="entry name" value="CD300_family_receptors"/>
</dbReference>
<feature type="compositionally biased region" description="Polar residues" evidence="4">
    <location>
        <begin position="408"/>
        <end position="421"/>
    </location>
</feature>
<sequence>MHAHTHCTLMDNLLLLFFITSLPAVLSVQTESRVTAQRGGSVSIPCRYDQKYRDSVKYWCRGVLWGTCAVLVRTDSPQRRGDVSITDDPAQLVFTVTMGNLQVRDTNKYWCAVKIKGYGTPDDKAGVFLSVTAAPSTLPAGTPPPPPSALSTLSGLIQPSASLATPQAVLSVQTESRVTAQRGGSVSIPCRYDQKYRDSVKYWCRGVLWGTCAVLVRTDSPQRRGDVSITDDPAQLVFTVTMGNLQVRDTNKYWCAVKIKGYGTPDDKAGVFLSVISATALPPTTPPLQTSRSTPTGGCGDCRLIQTTSASALPTVQSTARWFPKAPPAVTTVPKTPPSTATPPRTPPSPLQTTPSTPSTTSPRAALSSTLPITPSPGAPSTTATPPVTPPIAIVTVSPRRPKVAVPTSHSALPATSSASGTGPKGDTTLESLGPKRYSLLWWESLMVACGGLLLATMVAVVTWKMCRERRNLYHRWEMGAMETNLSLHSDSSDSEPRSSALIFHGSSPLREDPF</sequence>
<evidence type="ECO:0000313" key="8">
    <source>
        <dbReference type="EMBL" id="KAI1888786.1"/>
    </source>
</evidence>
<feature type="compositionally biased region" description="Pro residues" evidence="4">
    <location>
        <begin position="335"/>
        <end position="350"/>
    </location>
</feature>
<dbReference type="AlphaFoldDB" id="A0A8T3CWX6"/>
<dbReference type="GO" id="GO:0005886">
    <property type="term" value="C:plasma membrane"/>
    <property type="evidence" value="ECO:0007669"/>
    <property type="project" value="TreeGrafter"/>
</dbReference>
<evidence type="ECO:0000256" key="1">
    <source>
        <dbReference type="ARBA" id="ARBA00004370"/>
    </source>
</evidence>
<feature type="compositionally biased region" description="Low complexity" evidence="4">
    <location>
        <begin position="351"/>
        <end position="373"/>
    </location>
</feature>
<evidence type="ECO:0000259" key="7">
    <source>
        <dbReference type="PROSITE" id="PS50835"/>
    </source>
</evidence>
<dbReference type="Proteomes" id="UP000829720">
    <property type="component" value="Unassembled WGS sequence"/>
</dbReference>
<reference evidence="8" key="1">
    <citation type="submission" date="2021-01" db="EMBL/GenBank/DDBJ databases">
        <authorList>
            <person name="Zahm M."/>
            <person name="Roques C."/>
            <person name="Cabau C."/>
            <person name="Klopp C."/>
            <person name="Donnadieu C."/>
            <person name="Jouanno E."/>
            <person name="Lampietro C."/>
            <person name="Louis A."/>
            <person name="Herpin A."/>
            <person name="Echchiki A."/>
            <person name="Berthelot C."/>
            <person name="Parey E."/>
            <person name="Roest-Crollius H."/>
            <person name="Braasch I."/>
            <person name="Postlethwait J."/>
            <person name="Bobe J."/>
            <person name="Montfort J."/>
            <person name="Bouchez O."/>
            <person name="Begum T."/>
            <person name="Mejri S."/>
            <person name="Adams A."/>
            <person name="Chen W.-J."/>
            <person name="Guiguen Y."/>
        </authorList>
    </citation>
    <scope>NUCLEOTIDE SEQUENCE</scope>
    <source>
        <tissue evidence="8">Blood</tissue>
    </source>
</reference>
<dbReference type="InterPro" id="IPR036179">
    <property type="entry name" value="Ig-like_dom_sf"/>
</dbReference>
<feature type="compositionally biased region" description="Low complexity" evidence="4">
    <location>
        <begin position="282"/>
        <end position="296"/>
    </location>
</feature>
<dbReference type="SMART" id="SM00409">
    <property type="entry name" value="IG"/>
    <property type="match status" value="2"/>
</dbReference>
<dbReference type="InterPro" id="IPR003599">
    <property type="entry name" value="Ig_sub"/>
</dbReference>
<dbReference type="PROSITE" id="PS50835">
    <property type="entry name" value="IG_LIKE"/>
    <property type="match status" value="2"/>
</dbReference>
<keyword evidence="2 5" id="KW-0812">Transmembrane</keyword>
<feature type="region of interest" description="Disordered" evidence="4">
    <location>
        <begin position="322"/>
        <end position="430"/>
    </location>
</feature>
<dbReference type="Pfam" id="PF07686">
    <property type="entry name" value="V-set"/>
    <property type="match status" value="2"/>
</dbReference>
<name>A0A8T3CWX6_9TELE</name>
<evidence type="ECO:0000256" key="3">
    <source>
        <dbReference type="ARBA" id="ARBA00023136"/>
    </source>
</evidence>
<feature type="region of interest" description="Disordered" evidence="4">
    <location>
        <begin position="487"/>
        <end position="515"/>
    </location>
</feature>
<comment type="subcellular location">
    <subcellularLocation>
        <location evidence="1">Membrane</location>
    </subcellularLocation>
</comment>
<evidence type="ECO:0000256" key="5">
    <source>
        <dbReference type="SAM" id="Phobius"/>
    </source>
</evidence>
<gene>
    <name evidence="8" type="ORF">AGOR_G00172300</name>
</gene>